<evidence type="ECO:0000313" key="2">
    <source>
        <dbReference type="EMBL" id="GMN37152.1"/>
    </source>
</evidence>
<feature type="compositionally biased region" description="Basic and acidic residues" evidence="1">
    <location>
        <begin position="156"/>
        <end position="165"/>
    </location>
</feature>
<name>A0AA88D0Y2_FICCA</name>
<dbReference type="Proteomes" id="UP001187192">
    <property type="component" value="Unassembled WGS sequence"/>
</dbReference>
<feature type="compositionally biased region" description="Pro residues" evidence="1">
    <location>
        <begin position="144"/>
        <end position="155"/>
    </location>
</feature>
<evidence type="ECO:0000256" key="1">
    <source>
        <dbReference type="SAM" id="MobiDB-lite"/>
    </source>
</evidence>
<feature type="region of interest" description="Disordered" evidence="1">
    <location>
        <begin position="1"/>
        <end position="64"/>
    </location>
</feature>
<feature type="region of interest" description="Disordered" evidence="1">
    <location>
        <begin position="142"/>
        <end position="165"/>
    </location>
</feature>
<evidence type="ECO:0000313" key="3">
    <source>
        <dbReference type="Proteomes" id="UP001187192"/>
    </source>
</evidence>
<keyword evidence="3" id="KW-1185">Reference proteome</keyword>
<organism evidence="2 3">
    <name type="scientific">Ficus carica</name>
    <name type="common">Common fig</name>
    <dbReference type="NCBI Taxonomy" id="3494"/>
    <lineage>
        <taxon>Eukaryota</taxon>
        <taxon>Viridiplantae</taxon>
        <taxon>Streptophyta</taxon>
        <taxon>Embryophyta</taxon>
        <taxon>Tracheophyta</taxon>
        <taxon>Spermatophyta</taxon>
        <taxon>Magnoliopsida</taxon>
        <taxon>eudicotyledons</taxon>
        <taxon>Gunneridae</taxon>
        <taxon>Pentapetalae</taxon>
        <taxon>rosids</taxon>
        <taxon>fabids</taxon>
        <taxon>Rosales</taxon>
        <taxon>Moraceae</taxon>
        <taxon>Ficeae</taxon>
        <taxon>Ficus</taxon>
    </lineage>
</organism>
<proteinExistence type="predicted"/>
<protein>
    <submittedName>
        <fullName evidence="2">Uncharacterized protein</fullName>
    </submittedName>
</protein>
<dbReference type="EMBL" id="BTGU01000006">
    <property type="protein sequence ID" value="GMN37152.1"/>
    <property type="molecule type" value="Genomic_DNA"/>
</dbReference>
<feature type="compositionally biased region" description="Basic residues" evidence="1">
    <location>
        <begin position="10"/>
        <end position="21"/>
    </location>
</feature>
<sequence length="165" mass="18029">MCLTTTNFKTQKKKKKKKKKNSSFQTVFPNSGTSHLLFLPDTAAASSSSPPSQPPSGPAPWIEHPNRARGFRCSVLAALLDLSLSPSPFLAPFILIRWTGWPLATTRSDRRPNKTCGDSQWEIRRSCGTPISIVVCHPSLPREPVAPPGAPPPRKPSPESHRTVA</sequence>
<accession>A0AA88D0Y2</accession>
<reference evidence="2" key="1">
    <citation type="submission" date="2023-07" db="EMBL/GenBank/DDBJ databases">
        <title>draft genome sequence of fig (Ficus carica).</title>
        <authorList>
            <person name="Takahashi T."/>
            <person name="Nishimura K."/>
        </authorList>
    </citation>
    <scope>NUCLEOTIDE SEQUENCE</scope>
</reference>
<dbReference type="AlphaFoldDB" id="A0AA88D0Y2"/>
<gene>
    <name evidence="2" type="ORF">TIFTF001_006585</name>
</gene>
<comment type="caution">
    <text evidence="2">The sequence shown here is derived from an EMBL/GenBank/DDBJ whole genome shotgun (WGS) entry which is preliminary data.</text>
</comment>